<dbReference type="AlphaFoldDB" id="A0A846S1R6"/>
<name>A0A846S1R6_9MICO</name>
<sequence>MFTFRRQQLQTEQAVAAASLAEIEFRLALIERMTMKFPDCVIKKLPAETIIGTTVLLGDPPFDTSEIGLLFGKVARRIRDAGGDVHVGVGLYSDSAGGTELPSCSAATLIHKGPMSRIGASWQHLSEWCLNQG</sequence>
<dbReference type="Proteomes" id="UP000576792">
    <property type="component" value="Unassembled WGS sequence"/>
</dbReference>
<organism evidence="1 2">
    <name type="scientific">Brevibacterium marinum</name>
    <dbReference type="NCBI Taxonomy" id="418643"/>
    <lineage>
        <taxon>Bacteria</taxon>
        <taxon>Bacillati</taxon>
        <taxon>Actinomycetota</taxon>
        <taxon>Actinomycetes</taxon>
        <taxon>Micrococcales</taxon>
        <taxon>Brevibacteriaceae</taxon>
        <taxon>Brevibacterium</taxon>
    </lineage>
</organism>
<evidence type="ECO:0000313" key="2">
    <source>
        <dbReference type="Proteomes" id="UP000576792"/>
    </source>
</evidence>
<proteinExistence type="predicted"/>
<accession>A0A846S1R6</accession>
<protein>
    <submittedName>
        <fullName evidence="1">Effector-binding domain-containing protein</fullName>
    </submittedName>
</protein>
<evidence type="ECO:0000313" key="1">
    <source>
        <dbReference type="EMBL" id="NJC55522.1"/>
    </source>
</evidence>
<reference evidence="1 2" key="1">
    <citation type="submission" date="2020-03" db="EMBL/GenBank/DDBJ databases">
        <title>Sequencing the genomes of 1000 actinobacteria strains.</title>
        <authorList>
            <person name="Klenk H.-P."/>
        </authorList>
    </citation>
    <scope>NUCLEOTIDE SEQUENCE [LARGE SCALE GENOMIC DNA]</scope>
    <source>
        <strain evidence="1 2">DSM 18964</strain>
    </source>
</reference>
<gene>
    <name evidence="1" type="ORF">BKA07_000557</name>
</gene>
<dbReference type="InterPro" id="IPR011256">
    <property type="entry name" value="Reg_factor_effector_dom_sf"/>
</dbReference>
<dbReference type="SUPFAM" id="SSF55136">
    <property type="entry name" value="Probable bacterial effector-binding domain"/>
    <property type="match status" value="1"/>
</dbReference>
<comment type="caution">
    <text evidence="1">The sequence shown here is derived from an EMBL/GenBank/DDBJ whole genome shotgun (WGS) entry which is preliminary data.</text>
</comment>
<dbReference type="Gene3D" id="3.20.80.10">
    <property type="entry name" value="Regulatory factor, effector binding domain"/>
    <property type="match status" value="1"/>
</dbReference>
<dbReference type="EMBL" id="JAATJN010000001">
    <property type="protein sequence ID" value="NJC55522.1"/>
    <property type="molecule type" value="Genomic_DNA"/>
</dbReference>
<keyword evidence="2" id="KW-1185">Reference proteome</keyword>
<dbReference type="RefSeq" id="WP_167949549.1">
    <property type="nucleotide sequence ID" value="NZ_BAAAPQ010000026.1"/>
</dbReference>